<gene>
    <name evidence="1" type="ORF">PPRIM_AZ9-3.1.T0430101</name>
</gene>
<proteinExistence type="predicted"/>
<dbReference type="AlphaFoldDB" id="A0A8S1LQ25"/>
<evidence type="ECO:0000313" key="2">
    <source>
        <dbReference type="Proteomes" id="UP000688137"/>
    </source>
</evidence>
<evidence type="ECO:0000313" key="1">
    <source>
        <dbReference type="EMBL" id="CAD8068929.1"/>
    </source>
</evidence>
<dbReference type="Proteomes" id="UP000688137">
    <property type="component" value="Unassembled WGS sequence"/>
</dbReference>
<sequence>MLFQIRYFQLLVWIFKQINSSLKLSQSDISLNLLFNNLALATNDIKR</sequence>
<organism evidence="1 2">
    <name type="scientific">Paramecium primaurelia</name>
    <dbReference type="NCBI Taxonomy" id="5886"/>
    <lineage>
        <taxon>Eukaryota</taxon>
        <taxon>Sar</taxon>
        <taxon>Alveolata</taxon>
        <taxon>Ciliophora</taxon>
        <taxon>Intramacronucleata</taxon>
        <taxon>Oligohymenophorea</taxon>
        <taxon>Peniculida</taxon>
        <taxon>Parameciidae</taxon>
        <taxon>Paramecium</taxon>
    </lineage>
</organism>
<dbReference type="EMBL" id="CAJJDM010000043">
    <property type="protein sequence ID" value="CAD8068929.1"/>
    <property type="molecule type" value="Genomic_DNA"/>
</dbReference>
<accession>A0A8S1LQ25</accession>
<protein>
    <submittedName>
        <fullName evidence="1">Uncharacterized protein</fullName>
    </submittedName>
</protein>
<keyword evidence="2" id="KW-1185">Reference proteome</keyword>
<name>A0A8S1LQ25_PARPR</name>
<comment type="caution">
    <text evidence="1">The sequence shown here is derived from an EMBL/GenBank/DDBJ whole genome shotgun (WGS) entry which is preliminary data.</text>
</comment>
<reference evidence="1" key="1">
    <citation type="submission" date="2021-01" db="EMBL/GenBank/DDBJ databases">
        <authorList>
            <consortium name="Genoscope - CEA"/>
            <person name="William W."/>
        </authorList>
    </citation>
    <scope>NUCLEOTIDE SEQUENCE</scope>
</reference>